<dbReference type="AlphaFoldDB" id="A0A9J6RSC8"/>
<dbReference type="Pfam" id="PF22544">
    <property type="entry name" value="HYDIN_VesB_CFA65-like_Ig"/>
    <property type="match status" value="1"/>
</dbReference>
<comment type="subcellular location">
    <subcellularLocation>
        <location evidence="1">Cell projection</location>
        <location evidence="1">Cilium</location>
    </subcellularLocation>
    <subcellularLocation>
        <location evidence="2">Cytoplasm</location>
    </subcellularLocation>
</comment>
<name>A0A9J6RSC8_9GAMM</name>
<dbReference type="NCBIfam" id="NF012200">
    <property type="entry name" value="choice_anch_D"/>
    <property type="match status" value="1"/>
</dbReference>
<dbReference type="GO" id="GO:0005737">
    <property type="term" value="C:cytoplasm"/>
    <property type="evidence" value="ECO:0007669"/>
    <property type="project" value="UniProtKB-SubCell"/>
</dbReference>
<dbReference type="Proteomes" id="UP001069090">
    <property type="component" value="Unassembled WGS sequence"/>
</dbReference>
<dbReference type="EMBL" id="JAPTGG010000022">
    <property type="protein sequence ID" value="MCZ0867087.1"/>
    <property type="molecule type" value="Genomic_DNA"/>
</dbReference>
<dbReference type="Gene3D" id="2.60.40.10">
    <property type="entry name" value="Immunoglobulins"/>
    <property type="match status" value="1"/>
</dbReference>
<keyword evidence="6" id="KW-0732">Signal</keyword>
<keyword evidence="3" id="KW-0963">Cytoplasm</keyword>
<evidence type="ECO:0000313" key="8">
    <source>
        <dbReference type="EMBL" id="MCZ0867087.1"/>
    </source>
</evidence>
<comment type="caution">
    <text evidence="8">The sequence shown here is derived from an EMBL/GenBank/DDBJ whole genome shotgun (WGS) entry which is preliminary data.</text>
</comment>
<evidence type="ECO:0000256" key="2">
    <source>
        <dbReference type="ARBA" id="ARBA00004496"/>
    </source>
</evidence>
<evidence type="ECO:0000256" key="4">
    <source>
        <dbReference type="ARBA" id="ARBA00023069"/>
    </source>
</evidence>
<dbReference type="RefSeq" id="WP_258333017.1">
    <property type="nucleotide sequence ID" value="NZ_JAPTGG010000022.1"/>
</dbReference>
<dbReference type="InterPro" id="IPR053879">
    <property type="entry name" value="HYDIN_VesB_CFA65-like_Ig"/>
</dbReference>
<feature type="domain" description="HYDIN/VesB/CFA65-like Ig-like" evidence="7">
    <location>
        <begin position="176"/>
        <end position="270"/>
    </location>
</feature>
<dbReference type="InterPro" id="IPR012338">
    <property type="entry name" value="Beta-lactam/transpept-like"/>
</dbReference>
<dbReference type="InterPro" id="IPR013783">
    <property type="entry name" value="Ig-like_fold"/>
</dbReference>
<keyword evidence="9" id="KW-1185">Reference proteome</keyword>
<reference evidence="8 9" key="1">
    <citation type="submission" date="2022-12" db="EMBL/GenBank/DDBJ databases">
        <title>Dasania phycosphaerae sp. nov., isolated from particulate material of the south coast of Korea.</title>
        <authorList>
            <person name="Jiang Y."/>
        </authorList>
    </citation>
    <scope>NUCLEOTIDE SEQUENCE [LARGE SCALE GENOMIC DNA]</scope>
    <source>
        <strain evidence="8 9">GY-19</strain>
    </source>
</reference>
<evidence type="ECO:0000313" key="9">
    <source>
        <dbReference type="Proteomes" id="UP001069090"/>
    </source>
</evidence>
<dbReference type="Gene3D" id="3.40.710.10">
    <property type="entry name" value="DD-peptidase/beta-lactamase superfamily"/>
    <property type="match status" value="1"/>
</dbReference>
<feature type="signal peptide" evidence="6">
    <location>
        <begin position="1"/>
        <end position="23"/>
    </location>
</feature>
<protein>
    <submittedName>
        <fullName evidence="8">Choice-of-anchor D domain-containing protein</fullName>
    </submittedName>
</protein>
<keyword evidence="4" id="KW-0969">Cilium</keyword>
<gene>
    <name evidence="8" type="ORF">O0V09_17955</name>
</gene>
<feature type="chain" id="PRO_5039948370" evidence="6">
    <location>
        <begin position="24"/>
        <end position="847"/>
    </location>
</feature>
<evidence type="ECO:0000256" key="6">
    <source>
        <dbReference type="SAM" id="SignalP"/>
    </source>
</evidence>
<evidence type="ECO:0000256" key="1">
    <source>
        <dbReference type="ARBA" id="ARBA00004138"/>
    </source>
</evidence>
<sequence>MKYQTVRASCLAAALGLALSAQADTIFYDDFQDGTSNGWTASGAGYSTVSWYGANASLRVSRTKTAEASVATNGYIAVSVSLDLAAYSLEYGDACYVEVSSNGGSSWTTLLTVADGSDDSAFRSYSGSPAGADDNTNFKLRVRAAGNLANDYCYLDNVLVTGTAGSGGGAPEISVSGSGNLGSVQVGASSTSVITISNEGDAALAVGSLAGLASPFSLSVDNCSNSSVAAGNSCTATVDFSPTAAGSFNDTLIINSDDSDESVVNIAVSGTGLAQGSCDYDCLTGNGNVSRSTVTYANLTGSATNGSLVDFSGFSLPANAANPSNTFEGTLSFTGVQRGWVEISDEFAYGSLAGAKQLPNFNYKFVQHGTHIIPEVRGLIENGSTLGEWDLILEPGRVWDENSDNGYSRAAIPFTLVEYNQNCSHNGVLTFLFNNSGSISNVQYQIASETCAYYQFNMYGRLAASYTPSSVSSAAAIKSAYETEVANRMVTKSIAELAADYPAAGVNISNIASDQAAADLSVFGVVYNGVHYVGGCNTRYGTYPFCDVMTLPSYSTAKSVVGGLSLMRLEQKYTGSKDAIVKNYVPECSNTSKWGSVTLEDALDMATGNYDSAAYEADETNYAVDWLYTNTHSGKVDISCNFYSHKEAAGQTWVYHSSDTYLVGRGVNEYLKGQEGASKEYFADLLVADVYQPLGLSPSMFETIRTRDAESAAVAGLGLFYHRDDVVKLAEMLNNDNGKINGVQVLDAAMVNASLQRNANDRGLPLDPAQSTPTGYYNNSFWAYDLNASSVVQNCNAETWIPYMSGYGGIGIQMLPNGMTYYFFSDGFDYSFTATLNELNKISAICN</sequence>
<keyword evidence="5" id="KW-0966">Cell projection</keyword>
<accession>A0A9J6RSC8</accession>
<evidence type="ECO:0000256" key="5">
    <source>
        <dbReference type="ARBA" id="ARBA00023273"/>
    </source>
</evidence>
<dbReference type="Gene3D" id="2.60.120.260">
    <property type="entry name" value="Galactose-binding domain-like"/>
    <property type="match status" value="1"/>
</dbReference>
<organism evidence="8 9">
    <name type="scientific">Dasania phycosphaerae</name>
    <dbReference type="NCBI Taxonomy" id="2950436"/>
    <lineage>
        <taxon>Bacteria</taxon>
        <taxon>Pseudomonadati</taxon>
        <taxon>Pseudomonadota</taxon>
        <taxon>Gammaproteobacteria</taxon>
        <taxon>Cellvibrionales</taxon>
        <taxon>Spongiibacteraceae</taxon>
        <taxon>Dasania</taxon>
    </lineage>
</organism>
<proteinExistence type="predicted"/>
<dbReference type="SUPFAM" id="SSF56601">
    <property type="entry name" value="beta-lactamase/transpeptidase-like"/>
    <property type="match status" value="1"/>
</dbReference>
<evidence type="ECO:0000259" key="7">
    <source>
        <dbReference type="Pfam" id="PF22544"/>
    </source>
</evidence>
<evidence type="ECO:0000256" key="3">
    <source>
        <dbReference type="ARBA" id="ARBA00022490"/>
    </source>
</evidence>